<organism evidence="2 3">
    <name type="scientific">Hafnia paralvei</name>
    <dbReference type="NCBI Taxonomy" id="546367"/>
    <lineage>
        <taxon>Bacteria</taxon>
        <taxon>Pseudomonadati</taxon>
        <taxon>Pseudomonadota</taxon>
        <taxon>Gammaproteobacteria</taxon>
        <taxon>Enterobacterales</taxon>
        <taxon>Hafniaceae</taxon>
        <taxon>Hafnia</taxon>
    </lineage>
</organism>
<gene>
    <name evidence="2" type="ORF">EYY89_07520</name>
</gene>
<dbReference type="Pfam" id="PF15977">
    <property type="entry name" value="HTH_46"/>
    <property type="match status" value="1"/>
</dbReference>
<dbReference type="InterPro" id="IPR041687">
    <property type="entry name" value="HTH_46"/>
</dbReference>
<evidence type="ECO:0000313" key="2">
    <source>
        <dbReference type="EMBL" id="TBM28796.1"/>
    </source>
</evidence>
<comment type="caution">
    <text evidence="2">The sequence shown here is derived from an EMBL/GenBank/DDBJ whole genome shotgun (WGS) entry which is preliminary data.</text>
</comment>
<evidence type="ECO:0000259" key="1">
    <source>
        <dbReference type="Pfam" id="PF15977"/>
    </source>
</evidence>
<protein>
    <recommendedName>
        <fullName evidence="1">IprA winged helix-turn-helix domain-containing protein</fullName>
    </recommendedName>
</protein>
<dbReference type="EMBL" id="SITD01000044">
    <property type="protein sequence ID" value="TBM28796.1"/>
    <property type="molecule type" value="Genomic_DNA"/>
</dbReference>
<sequence length="222" mass="25163">MREFETNMTVGSAVQPMAKPLKAINRLVSIFRTESVPLTLENDNGIVKLHNSLGELQVVLVLEGLVDVYRTSDELLFATATAPTIFGMQGSAYRYDMYTFQCNPDCKLETLLLSRAIELIAQHGLLKELLACQIYFNDYQAYRNNLLINKSAYEIVCALLFELEKIPADKRANISVLNFILARSHLARSGIMKILANLRQGLYINIENGKLINIIRKFPKEY</sequence>
<dbReference type="AlphaFoldDB" id="A0A4Q9EQW8"/>
<dbReference type="Proteomes" id="UP000293380">
    <property type="component" value="Unassembled WGS sequence"/>
</dbReference>
<reference evidence="2 3" key="1">
    <citation type="submission" date="2019-02" db="EMBL/GenBank/DDBJ databases">
        <title>Comparative genomic analysis of the Hafnia genus genomes.</title>
        <authorList>
            <person name="Zhiqiu Y."/>
            <person name="Chao Y."/>
            <person name="Yuhui D."/>
            <person name="Di H."/>
            <person name="Bin L."/>
        </authorList>
    </citation>
    <scope>NUCLEOTIDE SEQUENCE [LARGE SCALE GENOMIC DNA]</scope>
    <source>
        <strain evidence="2 3">PCM_1194</strain>
    </source>
</reference>
<name>A0A4Q9EQW8_9GAMM</name>
<dbReference type="RefSeq" id="WP_130959318.1">
    <property type="nucleotide sequence ID" value="NZ_SITD01000044.1"/>
</dbReference>
<feature type="domain" description="IprA winged helix-turn-helix" evidence="1">
    <location>
        <begin position="152"/>
        <end position="219"/>
    </location>
</feature>
<evidence type="ECO:0000313" key="3">
    <source>
        <dbReference type="Proteomes" id="UP000293380"/>
    </source>
</evidence>
<proteinExistence type="predicted"/>
<accession>A0A4Q9EQW8</accession>